<dbReference type="EMBL" id="OZ034828">
    <property type="protein sequence ID" value="CAL1684205.1"/>
    <property type="molecule type" value="Genomic_DNA"/>
</dbReference>
<evidence type="ECO:0000313" key="1">
    <source>
        <dbReference type="EMBL" id="CAL1684205.1"/>
    </source>
</evidence>
<proteinExistence type="predicted"/>
<organism evidence="1 2">
    <name type="scientific">Lasius platythorax</name>
    <dbReference type="NCBI Taxonomy" id="488582"/>
    <lineage>
        <taxon>Eukaryota</taxon>
        <taxon>Metazoa</taxon>
        <taxon>Ecdysozoa</taxon>
        <taxon>Arthropoda</taxon>
        <taxon>Hexapoda</taxon>
        <taxon>Insecta</taxon>
        <taxon>Pterygota</taxon>
        <taxon>Neoptera</taxon>
        <taxon>Endopterygota</taxon>
        <taxon>Hymenoptera</taxon>
        <taxon>Apocrita</taxon>
        <taxon>Aculeata</taxon>
        <taxon>Formicoidea</taxon>
        <taxon>Formicidae</taxon>
        <taxon>Formicinae</taxon>
        <taxon>Lasius</taxon>
        <taxon>Lasius</taxon>
    </lineage>
</organism>
<name>A0AAV2NXY5_9HYME</name>
<gene>
    <name evidence="1" type="ORF">LPLAT_LOCUS9879</name>
</gene>
<accession>A0AAV2NXY5</accession>
<dbReference type="Proteomes" id="UP001497644">
    <property type="component" value="Chromosome 5"/>
</dbReference>
<dbReference type="AlphaFoldDB" id="A0AAV2NXY5"/>
<reference evidence="1" key="1">
    <citation type="submission" date="2024-04" db="EMBL/GenBank/DDBJ databases">
        <authorList>
            <consortium name="Molecular Ecology Group"/>
        </authorList>
    </citation>
    <scope>NUCLEOTIDE SEQUENCE</scope>
</reference>
<protein>
    <submittedName>
        <fullName evidence="1">Uncharacterized protein</fullName>
    </submittedName>
</protein>
<keyword evidence="2" id="KW-1185">Reference proteome</keyword>
<sequence length="94" mass="10292">MRYFGQLVSGSQPSLVDSQQIRLTRISEPYSVPPARFQRASRKGWLGYEPPSERSALLLPWTSCESAVTTAKLPTLGSNPMNIAIAPGKKSETV</sequence>
<evidence type="ECO:0000313" key="2">
    <source>
        <dbReference type="Proteomes" id="UP001497644"/>
    </source>
</evidence>